<proteinExistence type="predicted"/>
<organism evidence="1 2">
    <name type="scientific">Ranitomeya imitator</name>
    <name type="common">mimic poison frog</name>
    <dbReference type="NCBI Taxonomy" id="111125"/>
    <lineage>
        <taxon>Eukaryota</taxon>
        <taxon>Metazoa</taxon>
        <taxon>Chordata</taxon>
        <taxon>Craniata</taxon>
        <taxon>Vertebrata</taxon>
        <taxon>Euteleostomi</taxon>
        <taxon>Amphibia</taxon>
        <taxon>Batrachia</taxon>
        <taxon>Anura</taxon>
        <taxon>Neobatrachia</taxon>
        <taxon>Hyloidea</taxon>
        <taxon>Dendrobatidae</taxon>
        <taxon>Dendrobatinae</taxon>
        <taxon>Ranitomeya</taxon>
    </lineage>
</organism>
<sequence length="470" mass="53642">MPHARYDCSMHPFTRFEEETQIPIEKNASFCAECYCYLCDKPASECLHWTTPEYCHCNAHNKSQYWKQQRDVALVGVLTMFNLDLTEIDTELKEGGNKLHCFLLDLWPVYQEYLKGSLLKRDTVEPCLCSCHKGKAVNHKCNMCTLNHTLVKFFNYSLVHKTVTDFLNHIDEEKPKAAAVMLLGTAKELIIHKVLPNPFTLKDPLANIKDSSVNLMTSLNVMRWDNCLLTSVLAGQNLTGVRTSKGKKESLWEALTVVQSRVRKLENDKSYRQLVRYLNAVQCPESAGLVNLRKKLCFYICKYGDFSTAAYSLIVPRGTQGSICKYFTPALFELHVAMLRLRSCPPGNEAEWTDVWAPQSGSPLKRGLLIRTALHILFSNNNLFRESKCWSSLVRMWCMSEMLSKEGRVMPLCLYEPDKAFLQKVMSSSCSILDELQRVPNVFLPQPFHKYTPSCWLSANQFGAKAVGDQ</sequence>
<evidence type="ECO:0000313" key="2">
    <source>
        <dbReference type="Proteomes" id="UP001176940"/>
    </source>
</evidence>
<accession>A0ABN9KM24</accession>
<evidence type="ECO:0000313" key="1">
    <source>
        <dbReference type="EMBL" id="CAJ0915190.1"/>
    </source>
</evidence>
<keyword evidence="2" id="KW-1185">Reference proteome</keyword>
<dbReference type="InterPro" id="IPR053234">
    <property type="entry name" value="RPM1_Interactor"/>
</dbReference>
<dbReference type="PANTHER" id="PTHR33443">
    <property type="entry name" value="ZGC:112980"/>
    <property type="match status" value="1"/>
</dbReference>
<dbReference type="Proteomes" id="UP001176940">
    <property type="component" value="Unassembled WGS sequence"/>
</dbReference>
<protein>
    <submittedName>
        <fullName evidence="1">Uncharacterized protein</fullName>
    </submittedName>
</protein>
<dbReference type="PANTHER" id="PTHR33443:SF30">
    <property type="entry name" value="SARCOSINE DEHYDROGENASE-2C PROTEIN"/>
    <property type="match status" value="1"/>
</dbReference>
<reference evidence="1" key="1">
    <citation type="submission" date="2023-07" db="EMBL/GenBank/DDBJ databases">
        <authorList>
            <person name="Stuckert A."/>
        </authorList>
    </citation>
    <scope>NUCLEOTIDE SEQUENCE</scope>
</reference>
<comment type="caution">
    <text evidence="1">The sequence shown here is derived from an EMBL/GenBank/DDBJ whole genome shotgun (WGS) entry which is preliminary data.</text>
</comment>
<name>A0ABN9KM24_9NEOB</name>
<dbReference type="EMBL" id="CAUEEQ010000002">
    <property type="protein sequence ID" value="CAJ0915190.1"/>
    <property type="molecule type" value="Genomic_DNA"/>
</dbReference>
<gene>
    <name evidence="1" type="ORF">RIMI_LOCUS33019</name>
</gene>